<dbReference type="CDD" id="cd06171">
    <property type="entry name" value="Sigma70_r4"/>
    <property type="match status" value="1"/>
</dbReference>
<dbReference type="InterPro" id="IPR013325">
    <property type="entry name" value="RNA_pol_sigma_r2"/>
</dbReference>
<dbReference type="InterPro" id="IPR013249">
    <property type="entry name" value="RNA_pol_sigma70_r4_t2"/>
</dbReference>
<dbReference type="SUPFAM" id="SSF88659">
    <property type="entry name" value="Sigma3 and sigma4 domains of RNA polymerase sigma factors"/>
    <property type="match status" value="1"/>
</dbReference>
<keyword evidence="5" id="KW-0804">Transcription</keyword>
<gene>
    <name evidence="8" type="ORF">CLV71_102673</name>
</gene>
<evidence type="ECO:0000256" key="3">
    <source>
        <dbReference type="ARBA" id="ARBA00023082"/>
    </source>
</evidence>
<keyword evidence="9" id="KW-1185">Reference proteome</keyword>
<dbReference type="Gene3D" id="1.10.10.10">
    <property type="entry name" value="Winged helix-like DNA-binding domain superfamily/Winged helix DNA-binding domain"/>
    <property type="match status" value="1"/>
</dbReference>
<evidence type="ECO:0000256" key="5">
    <source>
        <dbReference type="ARBA" id="ARBA00023163"/>
    </source>
</evidence>
<dbReference type="SUPFAM" id="SSF88946">
    <property type="entry name" value="Sigma2 domain of RNA polymerase sigma factors"/>
    <property type="match status" value="1"/>
</dbReference>
<feature type="domain" description="RNA polymerase sigma factor 70 region 4 type 2" evidence="7">
    <location>
        <begin position="115"/>
        <end position="160"/>
    </location>
</feature>
<keyword evidence="3" id="KW-0731">Sigma factor</keyword>
<evidence type="ECO:0000313" key="9">
    <source>
        <dbReference type="Proteomes" id="UP000294927"/>
    </source>
</evidence>
<keyword evidence="2" id="KW-0805">Transcription regulation</keyword>
<dbReference type="PANTHER" id="PTHR43133">
    <property type="entry name" value="RNA POLYMERASE ECF-TYPE SIGMA FACTO"/>
    <property type="match status" value="1"/>
</dbReference>
<comment type="similarity">
    <text evidence="1">Belongs to the sigma-70 factor family. ECF subfamily.</text>
</comment>
<dbReference type="OrthoDB" id="3692620at2"/>
<dbReference type="NCBIfam" id="TIGR02937">
    <property type="entry name" value="sigma70-ECF"/>
    <property type="match status" value="1"/>
</dbReference>
<evidence type="ECO:0000256" key="2">
    <source>
        <dbReference type="ARBA" id="ARBA00023015"/>
    </source>
</evidence>
<dbReference type="InterPro" id="IPR014284">
    <property type="entry name" value="RNA_pol_sigma-70_dom"/>
</dbReference>
<dbReference type="GO" id="GO:0006352">
    <property type="term" value="P:DNA-templated transcription initiation"/>
    <property type="evidence" value="ECO:0007669"/>
    <property type="project" value="InterPro"/>
</dbReference>
<evidence type="ECO:0000259" key="6">
    <source>
        <dbReference type="Pfam" id="PF04542"/>
    </source>
</evidence>
<evidence type="ECO:0000313" key="8">
    <source>
        <dbReference type="EMBL" id="TDV56606.1"/>
    </source>
</evidence>
<name>A0A4R7W203_9PSEU</name>
<evidence type="ECO:0000256" key="4">
    <source>
        <dbReference type="ARBA" id="ARBA00023125"/>
    </source>
</evidence>
<comment type="caution">
    <text evidence="8">The sequence shown here is derived from an EMBL/GenBank/DDBJ whole genome shotgun (WGS) entry which is preliminary data.</text>
</comment>
<evidence type="ECO:0000259" key="7">
    <source>
        <dbReference type="Pfam" id="PF08281"/>
    </source>
</evidence>
<dbReference type="InterPro" id="IPR013324">
    <property type="entry name" value="RNA_pol_sigma_r3/r4-like"/>
</dbReference>
<dbReference type="Proteomes" id="UP000294927">
    <property type="component" value="Unassembled WGS sequence"/>
</dbReference>
<dbReference type="Pfam" id="PF08281">
    <property type="entry name" value="Sigma70_r4_2"/>
    <property type="match status" value="1"/>
</dbReference>
<dbReference type="Pfam" id="PF04542">
    <property type="entry name" value="Sigma70_r2"/>
    <property type="match status" value="1"/>
</dbReference>
<dbReference type="InterPro" id="IPR039425">
    <property type="entry name" value="RNA_pol_sigma-70-like"/>
</dbReference>
<dbReference type="GO" id="GO:0003677">
    <property type="term" value="F:DNA binding"/>
    <property type="evidence" value="ECO:0007669"/>
    <property type="project" value="UniProtKB-KW"/>
</dbReference>
<dbReference type="InterPro" id="IPR036388">
    <property type="entry name" value="WH-like_DNA-bd_sf"/>
</dbReference>
<dbReference type="AlphaFoldDB" id="A0A4R7W203"/>
<organism evidence="8 9">
    <name type="scientific">Actinophytocola oryzae</name>
    <dbReference type="NCBI Taxonomy" id="502181"/>
    <lineage>
        <taxon>Bacteria</taxon>
        <taxon>Bacillati</taxon>
        <taxon>Actinomycetota</taxon>
        <taxon>Actinomycetes</taxon>
        <taxon>Pseudonocardiales</taxon>
        <taxon>Pseudonocardiaceae</taxon>
    </lineage>
</organism>
<feature type="domain" description="RNA polymerase sigma-70 region 2" evidence="6">
    <location>
        <begin position="14"/>
        <end position="77"/>
    </location>
</feature>
<dbReference type="NCBIfam" id="TIGR02983">
    <property type="entry name" value="SigE-fam_strep"/>
    <property type="match status" value="1"/>
</dbReference>
<dbReference type="InterPro" id="IPR007627">
    <property type="entry name" value="RNA_pol_sigma70_r2"/>
</dbReference>
<reference evidence="8 9" key="1">
    <citation type="submission" date="2019-03" db="EMBL/GenBank/DDBJ databases">
        <title>Genomic Encyclopedia of Archaeal and Bacterial Type Strains, Phase II (KMG-II): from individual species to whole genera.</title>
        <authorList>
            <person name="Goeker M."/>
        </authorList>
    </citation>
    <scope>NUCLEOTIDE SEQUENCE [LARGE SCALE GENOMIC DNA]</scope>
    <source>
        <strain evidence="8 9">DSM 45499</strain>
    </source>
</reference>
<dbReference type="InterPro" id="IPR014325">
    <property type="entry name" value="RNA_pol_sigma-E_actinobac"/>
</dbReference>
<dbReference type="GO" id="GO:0016987">
    <property type="term" value="F:sigma factor activity"/>
    <property type="evidence" value="ECO:0007669"/>
    <property type="project" value="UniProtKB-KW"/>
</dbReference>
<sequence length="173" mass="19351">MGDSDDPPDFQSWVGAHGDALMRFAYLVTGDHDRAADAVQDALVAVCQRWQRIVARGSPDAYLRRCVVNADTSRWRRFLRMERLEPDPTLFAEPGTGVDTAGRVVLEDAMWSLCLRLPARQRAAIVLRYYEDYADAEIAAVLDCSVSTVRSQIHRGLATLRDRIGETEEAVTP</sequence>
<dbReference type="Gene3D" id="1.10.1740.10">
    <property type="match status" value="1"/>
</dbReference>
<protein>
    <submittedName>
        <fullName evidence="8">RNA polymerase sigma-70 factor (Sigma-E family)</fullName>
    </submittedName>
</protein>
<evidence type="ECO:0000256" key="1">
    <source>
        <dbReference type="ARBA" id="ARBA00010641"/>
    </source>
</evidence>
<dbReference type="RefSeq" id="WP_133901825.1">
    <property type="nucleotide sequence ID" value="NZ_SOCP01000002.1"/>
</dbReference>
<proteinExistence type="inferred from homology"/>
<dbReference type="PANTHER" id="PTHR43133:SF50">
    <property type="entry name" value="ECF RNA POLYMERASE SIGMA FACTOR SIGM"/>
    <property type="match status" value="1"/>
</dbReference>
<dbReference type="EMBL" id="SOCP01000002">
    <property type="protein sequence ID" value="TDV56606.1"/>
    <property type="molecule type" value="Genomic_DNA"/>
</dbReference>
<keyword evidence="4" id="KW-0238">DNA-binding</keyword>
<accession>A0A4R7W203</accession>